<comment type="caution">
    <text evidence="2">The sequence shown here is derived from an EMBL/GenBank/DDBJ whole genome shotgun (WGS) entry which is preliminary data.</text>
</comment>
<dbReference type="Proteomes" id="UP000243589">
    <property type="component" value="Unassembled WGS sequence"/>
</dbReference>
<feature type="compositionally biased region" description="Low complexity" evidence="1">
    <location>
        <begin position="41"/>
        <end position="51"/>
    </location>
</feature>
<dbReference type="EMBL" id="LQQC01000010">
    <property type="protein sequence ID" value="KXZ58024.1"/>
    <property type="molecule type" value="Genomic_DNA"/>
</dbReference>
<evidence type="ECO:0000256" key="1">
    <source>
        <dbReference type="SAM" id="MobiDB-lite"/>
    </source>
</evidence>
<evidence type="ECO:0000313" key="3">
    <source>
        <dbReference type="Proteomes" id="UP000243589"/>
    </source>
</evidence>
<gene>
    <name evidence="2" type="ORF">Bravens_01056</name>
</gene>
<accession>A0A150H7N3</accession>
<dbReference type="PATRIC" id="fig|479117.4.peg.1054"/>
<feature type="region of interest" description="Disordered" evidence="1">
    <location>
        <begin position="41"/>
        <end position="128"/>
    </location>
</feature>
<protein>
    <recommendedName>
        <fullName evidence="4">Type II toxin-antitoxin system PemK/MazF family toxin</fullName>
    </recommendedName>
</protein>
<keyword evidence="3" id="KW-1185">Reference proteome</keyword>
<dbReference type="RefSeq" id="WP_062021005.1">
    <property type="nucleotide sequence ID" value="NZ_LQQC01000010.1"/>
</dbReference>
<dbReference type="AlphaFoldDB" id="A0A150H7N3"/>
<feature type="compositionally biased region" description="Basic and acidic residues" evidence="1">
    <location>
        <begin position="80"/>
        <end position="95"/>
    </location>
</feature>
<reference evidence="2 3" key="1">
    <citation type="submission" date="2016-01" db="EMBL/GenBank/DDBJ databases">
        <title>Use of Whole Genome Sequencing to ascertain that Brevibacterium massiliense (Roux, Raoult 2009) is a later heterotypic synonym of Brevibacterium ravenspurgense (Mages 2008).</title>
        <authorList>
            <person name="Bernier A.-M."/>
            <person name="Burdz T."/>
            <person name="Huynh C."/>
            <person name="Pachecho A.L."/>
            <person name="Wiebe D."/>
            <person name="Bonner C."/>
            <person name="Bernard K."/>
        </authorList>
    </citation>
    <scope>NUCLEOTIDE SEQUENCE [LARGE SCALE GENOMIC DNA]</scope>
    <source>
        <strain evidence="2 3">CCUG56047</strain>
    </source>
</reference>
<dbReference type="GO" id="GO:0003677">
    <property type="term" value="F:DNA binding"/>
    <property type="evidence" value="ECO:0007669"/>
    <property type="project" value="InterPro"/>
</dbReference>
<evidence type="ECO:0008006" key="4">
    <source>
        <dbReference type="Google" id="ProtNLM"/>
    </source>
</evidence>
<proteinExistence type="predicted"/>
<dbReference type="Pfam" id="PF02452">
    <property type="entry name" value="PemK_toxin"/>
    <property type="match status" value="1"/>
</dbReference>
<dbReference type="SUPFAM" id="SSF50118">
    <property type="entry name" value="Cell growth inhibitor/plasmid maintenance toxic component"/>
    <property type="match status" value="1"/>
</dbReference>
<evidence type="ECO:0000313" key="2">
    <source>
        <dbReference type="EMBL" id="KXZ58024.1"/>
    </source>
</evidence>
<name>A0A150H7N3_9MICO</name>
<dbReference type="InterPro" id="IPR003477">
    <property type="entry name" value="PemK-like"/>
</dbReference>
<organism evidence="2 3">
    <name type="scientific">Brevibacterium ravenspurgense</name>
    <dbReference type="NCBI Taxonomy" id="479117"/>
    <lineage>
        <taxon>Bacteria</taxon>
        <taxon>Bacillati</taxon>
        <taxon>Actinomycetota</taxon>
        <taxon>Actinomycetes</taxon>
        <taxon>Micrococcales</taxon>
        <taxon>Brevibacteriaceae</taxon>
        <taxon>Brevibacterium</taxon>
    </lineage>
</organism>
<sequence length="243" mass="26422">MANSNFSQRLIRRGLRAGINALSRSIDQEQVGRLAADLLLGGGTSTSSDSRGGTHRGPDTSPGRADKQKTSPQKRGGGQKKRDDFSIARRAEKQPIKQGFPKRPSGGYPGDFTGTVRPVYSPDLDGNPDPGEVVWAWVPYEEDSTKGKDRPVLLVGHDGSWLLGLMLTSQDHVPGNVGEIRQNDGTPWINIGSGDWDSKNRPSEIRLDRVIRIAPNAVRREGSIMPMTLYSKIVENIDNGGQG</sequence>